<dbReference type="GO" id="GO:0003677">
    <property type="term" value="F:DNA binding"/>
    <property type="evidence" value="ECO:0007669"/>
    <property type="project" value="InterPro"/>
</dbReference>
<dbReference type="Gene3D" id="3.30.70.1290">
    <property type="entry name" value="Transposase IS200-like"/>
    <property type="match status" value="1"/>
</dbReference>
<proteinExistence type="predicted"/>
<organism evidence="2">
    <name type="scientific">hydrothermal vent metagenome</name>
    <dbReference type="NCBI Taxonomy" id="652676"/>
    <lineage>
        <taxon>unclassified sequences</taxon>
        <taxon>metagenomes</taxon>
        <taxon>ecological metagenomes</taxon>
    </lineage>
</organism>
<dbReference type="GO" id="GO:0006313">
    <property type="term" value="P:DNA transposition"/>
    <property type="evidence" value="ECO:0007669"/>
    <property type="project" value="InterPro"/>
</dbReference>
<evidence type="ECO:0000259" key="1">
    <source>
        <dbReference type="SMART" id="SM01321"/>
    </source>
</evidence>
<reference evidence="2" key="1">
    <citation type="submission" date="2018-06" db="EMBL/GenBank/DDBJ databases">
        <authorList>
            <person name="Zhirakovskaya E."/>
        </authorList>
    </citation>
    <scope>NUCLEOTIDE SEQUENCE</scope>
</reference>
<dbReference type="InterPro" id="IPR036515">
    <property type="entry name" value="Transposase_17_sf"/>
</dbReference>
<gene>
    <name evidence="2" type="ORF">MNBD_ALPHA06-2198</name>
</gene>
<dbReference type="SUPFAM" id="SSF143422">
    <property type="entry name" value="Transposase IS200-like"/>
    <property type="match status" value="1"/>
</dbReference>
<name>A0A3B0RTB8_9ZZZZ</name>
<dbReference type="AlphaFoldDB" id="A0A3B0RTB8"/>
<dbReference type="SMART" id="SM01321">
    <property type="entry name" value="Y1_Tnp"/>
    <property type="match status" value="1"/>
</dbReference>
<evidence type="ECO:0000313" key="2">
    <source>
        <dbReference type="EMBL" id="VAV95149.1"/>
    </source>
</evidence>
<dbReference type="InterPro" id="IPR002686">
    <property type="entry name" value="Transposase_17"/>
</dbReference>
<dbReference type="GO" id="GO:0004803">
    <property type="term" value="F:transposase activity"/>
    <property type="evidence" value="ECO:0007669"/>
    <property type="project" value="InterPro"/>
</dbReference>
<accession>A0A3B0RTB8</accession>
<sequence length="166" mass="19361">MPTARINQELNAGIYFLTPTIRNWYYIFDRHDRWQIIADSLAYCQAAKGLKVFGYVFMLNHLHLMVGSKDVAGFVRDFKRHTSKKLHANLAANEPNILSLFLGDDGQYQFWKPDNQPKWVESQGFFVQKMNYIHQNPVQKAYVEQPEHWKWSSANPNSPVNVTDIS</sequence>
<dbReference type="EMBL" id="UOEE01000197">
    <property type="protein sequence ID" value="VAV95149.1"/>
    <property type="molecule type" value="Genomic_DNA"/>
</dbReference>
<feature type="domain" description="Transposase IS200-like" evidence="1">
    <location>
        <begin position="10"/>
        <end position="136"/>
    </location>
</feature>
<protein>
    <recommendedName>
        <fullName evidence="1">Transposase IS200-like domain-containing protein</fullName>
    </recommendedName>
</protein>